<evidence type="ECO:0000256" key="1">
    <source>
        <dbReference type="ARBA" id="ARBA00010945"/>
    </source>
</evidence>
<dbReference type="InterPro" id="IPR036775">
    <property type="entry name" value="DNA_pol_Y-fam_lit_finger_sf"/>
</dbReference>
<keyword evidence="2" id="KW-0239">DNA-directed DNA polymerase</keyword>
<dbReference type="Gene3D" id="3.30.70.270">
    <property type="match status" value="1"/>
</dbReference>
<dbReference type="Pfam" id="PF11799">
    <property type="entry name" value="IMS_C"/>
    <property type="match status" value="1"/>
</dbReference>
<feature type="site" description="Substrate discrimination" evidence="2">
    <location>
        <position position="14"/>
    </location>
</feature>
<keyword evidence="2" id="KW-0479">Metal-binding</keyword>
<dbReference type="InterPro" id="IPR043128">
    <property type="entry name" value="Rev_trsase/Diguanyl_cyclase"/>
</dbReference>
<dbReference type="Gene3D" id="3.30.1490.100">
    <property type="entry name" value="DNA polymerase, Y-family, little finger domain"/>
    <property type="match status" value="1"/>
</dbReference>
<keyword evidence="2 4" id="KW-0548">Nucleotidyltransferase</keyword>
<dbReference type="PANTHER" id="PTHR11076:SF33">
    <property type="entry name" value="DNA POLYMERASE KAPPA"/>
    <property type="match status" value="1"/>
</dbReference>
<name>A0A9D1S4V3_9FIRM</name>
<dbReference type="InterPro" id="IPR050116">
    <property type="entry name" value="DNA_polymerase-Y"/>
</dbReference>
<comment type="catalytic activity">
    <reaction evidence="2">
        <text>DNA(n) + a 2'-deoxyribonucleoside 5'-triphosphate = DNA(n+1) + diphosphate</text>
        <dbReference type="Rhea" id="RHEA:22508"/>
        <dbReference type="Rhea" id="RHEA-COMP:17339"/>
        <dbReference type="Rhea" id="RHEA-COMP:17340"/>
        <dbReference type="ChEBI" id="CHEBI:33019"/>
        <dbReference type="ChEBI" id="CHEBI:61560"/>
        <dbReference type="ChEBI" id="CHEBI:173112"/>
        <dbReference type="EC" id="2.7.7.7"/>
    </reaction>
</comment>
<dbReference type="HAMAP" id="MF_01113">
    <property type="entry name" value="DNApol_IV"/>
    <property type="match status" value="1"/>
</dbReference>
<dbReference type="SUPFAM" id="SSF100879">
    <property type="entry name" value="Lesion bypass DNA polymerase (Y-family), little finger domain"/>
    <property type="match status" value="1"/>
</dbReference>
<dbReference type="GO" id="GO:0042276">
    <property type="term" value="P:error-prone translesion synthesis"/>
    <property type="evidence" value="ECO:0007669"/>
    <property type="project" value="TreeGrafter"/>
</dbReference>
<dbReference type="EC" id="2.7.7.7" evidence="2"/>
<keyword evidence="2" id="KW-0515">Mutator protein</keyword>
<dbReference type="PROSITE" id="PS50173">
    <property type="entry name" value="UMUC"/>
    <property type="match status" value="1"/>
</dbReference>
<protein>
    <recommendedName>
        <fullName evidence="2">DNA polymerase IV</fullName>
        <shortName evidence="2">Pol IV</shortName>
        <ecNumber evidence="2">2.7.7.7</ecNumber>
    </recommendedName>
</protein>
<comment type="function">
    <text evidence="2">Poorly processive, error-prone DNA polymerase involved in untargeted mutagenesis. Copies undamaged DNA at stalled replication forks, which arise in vivo from mismatched or misaligned primer ends. These misaligned primers can be extended by PolIV. Exhibits no 3'-5' exonuclease (proofreading) activity. May be involved in translesional synthesis, in conjunction with the beta clamp from PolIII.</text>
</comment>
<evidence type="ECO:0000259" key="3">
    <source>
        <dbReference type="PROSITE" id="PS50173"/>
    </source>
</evidence>
<comment type="subunit">
    <text evidence="2">Monomer.</text>
</comment>
<reference evidence="4" key="1">
    <citation type="submission" date="2020-10" db="EMBL/GenBank/DDBJ databases">
        <authorList>
            <person name="Gilroy R."/>
        </authorList>
    </citation>
    <scope>NUCLEOTIDE SEQUENCE</scope>
    <source>
        <strain evidence="4">ChiSxjej2B14-8506</strain>
    </source>
</reference>
<dbReference type="InterPro" id="IPR022880">
    <property type="entry name" value="DNApol_IV"/>
</dbReference>
<dbReference type="InterPro" id="IPR001126">
    <property type="entry name" value="UmuC"/>
</dbReference>
<evidence type="ECO:0000313" key="4">
    <source>
        <dbReference type="EMBL" id="HIU47344.1"/>
    </source>
</evidence>
<feature type="binding site" evidence="2">
    <location>
        <position position="9"/>
    </location>
    <ligand>
        <name>Mg(2+)</name>
        <dbReference type="ChEBI" id="CHEBI:18420"/>
    </ligand>
</feature>
<comment type="subcellular location">
    <subcellularLocation>
        <location evidence="2">Cytoplasm</location>
    </subcellularLocation>
</comment>
<dbReference type="GO" id="GO:0003887">
    <property type="term" value="F:DNA-directed DNA polymerase activity"/>
    <property type="evidence" value="ECO:0007669"/>
    <property type="project" value="UniProtKB-UniRule"/>
</dbReference>
<keyword evidence="2 4" id="KW-0808">Transferase</keyword>
<evidence type="ECO:0000313" key="5">
    <source>
        <dbReference type="Proteomes" id="UP000824123"/>
    </source>
</evidence>
<sequence>MDRTILHCDCNSYFASVELLTRPELRDRPVAVCGDPAARHGVILAKNELAKRCGVKTAETIASARRKCPELELLRPHRELYSAYCRRINAIYAQYTDLVEPASVDESYLDVTGSRALFGSGERIANELRARIRSEIGLTISVGVSFCKIFAKLGSDYKKPDATTVITRDNYRELLYPLPIGDMMYVGRASGEVLRGAGIYTLGDIYAAGPERIRQLLGKGGDGLWRNVAGLDDTPVMPLGYHEPAKSVGNSTTFRRDLTSWADVDAGLTLLCESVGARLREAGLYAQCVTVQIKDPSLRKISRQARLDAPVNATDALLEAARGIMRLNWREGSPVRMLAVSASALTDSPGVRQLSFFGDGDEARRERAVRLDSAVDGIRARFGEGAVRRGNILATDIVTPGGGDDARL</sequence>
<dbReference type="NCBIfam" id="NF002677">
    <property type="entry name" value="PRK02406.1"/>
    <property type="match status" value="1"/>
</dbReference>
<evidence type="ECO:0000256" key="2">
    <source>
        <dbReference type="HAMAP-Rule" id="MF_01113"/>
    </source>
</evidence>
<proteinExistence type="inferred from homology"/>
<keyword evidence="2" id="KW-0460">Magnesium</keyword>
<dbReference type="Gene3D" id="1.10.150.20">
    <property type="entry name" value="5' to 3' exonuclease, C-terminal subdomain"/>
    <property type="match status" value="1"/>
</dbReference>
<dbReference type="InterPro" id="IPR043502">
    <property type="entry name" value="DNA/RNA_pol_sf"/>
</dbReference>
<dbReference type="SUPFAM" id="SSF56672">
    <property type="entry name" value="DNA/RNA polymerases"/>
    <property type="match status" value="1"/>
</dbReference>
<comment type="cofactor">
    <cofactor evidence="2">
        <name>Mg(2+)</name>
        <dbReference type="ChEBI" id="CHEBI:18420"/>
    </cofactor>
    <text evidence="2">Binds 2 magnesium ions per subunit.</text>
</comment>
<feature type="active site" evidence="2">
    <location>
        <position position="106"/>
    </location>
</feature>
<dbReference type="GO" id="GO:0009432">
    <property type="term" value="P:SOS response"/>
    <property type="evidence" value="ECO:0007669"/>
    <property type="project" value="TreeGrafter"/>
</dbReference>
<dbReference type="AlphaFoldDB" id="A0A9D1S4V3"/>
<dbReference type="InterPro" id="IPR017961">
    <property type="entry name" value="DNA_pol_Y-fam_little_finger"/>
</dbReference>
<comment type="caution">
    <text evidence="4">The sequence shown here is derived from an EMBL/GenBank/DDBJ whole genome shotgun (WGS) entry which is preliminary data.</text>
</comment>
<keyword evidence="2" id="KW-0238">DNA-binding</keyword>
<feature type="domain" description="UmuC" evidence="3">
    <location>
        <begin position="5"/>
        <end position="187"/>
    </location>
</feature>
<dbReference type="GO" id="GO:0000287">
    <property type="term" value="F:magnesium ion binding"/>
    <property type="evidence" value="ECO:0007669"/>
    <property type="project" value="UniProtKB-UniRule"/>
</dbReference>
<dbReference type="Gene3D" id="3.40.1170.60">
    <property type="match status" value="1"/>
</dbReference>
<dbReference type="GO" id="GO:0006281">
    <property type="term" value="P:DNA repair"/>
    <property type="evidence" value="ECO:0007669"/>
    <property type="project" value="UniProtKB-UniRule"/>
</dbReference>
<keyword evidence="2" id="KW-0227">DNA damage</keyword>
<comment type="similarity">
    <text evidence="1 2">Belongs to the DNA polymerase type-Y family.</text>
</comment>
<keyword evidence="2" id="KW-0235">DNA replication</keyword>
<accession>A0A9D1S4V3</accession>
<organism evidence="4 5">
    <name type="scientific">Candidatus Fimadaptatus faecigallinarum</name>
    <dbReference type="NCBI Taxonomy" id="2840814"/>
    <lineage>
        <taxon>Bacteria</taxon>
        <taxon>Bacillati</taxon>
        <taxon>Bacillota</taxon>
        <taxon>Clostridia</taxon>
        <taxon>Eubacteriales</taxon>
        <taxon>Candidatus Fimadaptatus</taxon>
    </lineage>
</organism>
<gene>
    <name evidence="2 4" type="primary">dinB</name>
    <name evidence="4" type="ORF">IAC59_08840</name>
</gene>
<reference evidence="4" key="2">
    <citation type="journal article" date="2021" name="PeerJ">
        <title>Extensive microbial diversity within the chicken gut microbiome revealed by metagenomics and culture.</title>
        <authorList>
            <person name="Gilroy R."/>
            <person name="Ravi A."/>
            <person name="Getino M."/>
            <person name="Pursley I."/>
            <person name="Horton D.L."/>
            <person name="Alikhan N.F."/>
            <person name="Baker D."/>
            <person name="Gharbi K."/>
            <person name="Hall N."/>
            <person name="Watson M."/>
            <person name="Adriaenssens E.M."/>
            <person name="Foster-Nyarko E."/>
            <person name="Jarju S."/>
            <person name="Secka A."/>
            <person name="Antonio M."/>
            <person name="Oren A."/>
            <person name="Chaudhuri R.R."/>
            <person name="La Ragione R."/>
            <person name="Hildebrand F."/>
            <person name="Pallen M.J."/>
        </authorList>
    </citation>
    <scope>NUCLEOTIDE SEQUENCE</scope>
    <source>
        <strain evidence="4">ChiSxjej2B14-8506</strain>
    </source>
</reference>
<dbReference type="GO" id="GO:0003684">
    <property type="term" value="F:damaged DNA binding"/>
    <property type="evidence" value="ECO:0007669"/>
    <property type="project" value="InterPro"/>
</dbReference>
<dbReference type="GO" id="GO:0006261">
    <property type="term" value="P:DNA-templated DNA replication"/>
    <property type="evidence" value="ECO:0007669"/>
    <property type="project" value="UniProtKB-UniRule"/>
</dbReference>
<keyword evidence="2" id="KW-0234">DNA repair</keyword>
<dbReference type="CDD" id="cd03586">
    <property type="entry name" value="PolY_Pol_IV_kappa"/>
    <property type="match status" value="1"/>
</dbReference>
<dbReference type="Proteomes" id="UP000824123">
    <property type="component" value="Unassembled WGS sequence"/>
</dbReference>
<feature type="binding site" evidence="2">
    <location>
        <position position="105"/>
    </location>
    <ligand>
        <name>Mg(2+)</name>
        <dbReference type="ChEBI" id="CHEBI:18420"/>
    </ligand>
</feature>
<dbReference type="Pfam" id="PF00817">
    <property type="entry name" value="IMS"/>
    <property type="match status" value="1"/>
</dbReference>
<dbReference type="EMBL" id="DVNK01000052">
    <property type="protein sequence ID" value="HIU47344.1"/>
    <property type="molecule type" value="Genomic_DNA"/>
</dbReference>
<keyword evidence="2" id="KW-0963">Cytoplasm</keyword>
<dbReference type="PANTHER" id="PTHR11076">
    <property type="entry name" value="DNA REPAIR POLYMERASE UMUC / TRANSFERASE FAMILY MEMBER"/>
    <property type="match status" value="1"/>
</dbReference>
<dbReference type="GO" id="GO:0005829">
    <property type="term" value="C:cytosol"/>
    <property type="evidence" value="ECO:0007669"/>
    <property type="project" value="TreeGrafter"/>
</dbReference>